<comment type="caution">
    <text evidence="6">The sequence shown here is derived from an EMBL/GenBank/DDBJ whole genome shotgun (WGS) entry which is preliminary data.</text>
</comment>
<dbReference type="PANTHER" id="PTHR47955:SF15">
    <property type="entry name" value="CYTOCHROME P450 71A2-LIKE"/>
    <property type="match status" value="1"/>
</dbReference>
<dbReference type="GO" id="GO:0016705">
    <property type="term" value="F:oxidoreductase activity, acting on paired donors, with incorporation or reduction of molecular oxygen"/>
    <property type="evidence" value="ECO:0007669"/>
    <property type="project" value="InterPro"/>
</dbReference>
<dbReference type="SUPFAM" id="SSF48264">
    <property type="entry name" value="Cytochrome P450"/>
    <property type="match status" value="1"/>
</dbReference>
<gene>
    <name evidence="6" type="ORF">FRX31_029112</name>
</gene>
<evidence type="ECO:0000313" key="7">
    <source>
        <dbReference type="Proteomes" id="UP000554482"/>
    </source>
</evidence>
<dbReference type="GO" id="GO:0004497">
    <property type="term" value="F:monooxygenase activity"/>
    <property type="evidence" value="ECO:0007669"/>
    <property type="project" value="UniProtKB-KW"/>
</dbReference>
<keyword evidence="5" id="KW-0560">Oxidoreductase</keyword>
<evidence type="ECO:0000256" key="3">
    <source>
        <dbReference type="ARBA" id="ARBA00023004"/>
    </source>
</evidence>
<comment type="similarity">
    <text evidence="1 5">Belongs to the cytochrome P450 family.</text>
</comment>
<evidence type="ECO:0000256" key="2">
    <source>
        <dbReference type="ARBA" id="ARBA00022723"/>
    </source>
</evidence>
<dbReference type="Gene3D" id="1.10.630.10">
    <property type="entry name" value="Cytochrome P450"/>
    <property type="match status" value="2"/>
</dbReference>
<dbReference type="GO" id="GO:0044550">
    <property type="term" value="P:secondary metabolite biosynthetic process"/>
    <property type="evidence" value="ECO:0007669"/>
    <property type="project" value="UniProtKB-ARBA"/>
</dbReference>
<keyword evidence="5" id="KW-0503">Monooxygenase</keyword>
<proteinExistence type="inferred from homology"/>
<dbReference type="PROSITE" id="PS00086">
    <property type="entry name" value="CYTOCHROME_P450"/>
    <property type="match status" value="1"/>
</dbReference>
<protein>
    <submittedName>
        <fullName evidence="6">Cytochrome p450</fullName>
    </submittedName>
</protein>
<name>A0A7J6VAQ5_THATH</name>
<evidence type="ECO:0000256" key="5">
    <source>
        <dbReference type="RuleBase" id="RU000461"/>
    </source>
</evidence>
<dbReference type="GO" id="GO:0020037">
    <property type="term" value="F:heme binding"/>
    <property type="evidence" value="ECO:0007669"/>
    <property type="project" value="InterPro"/>
</dbReference>
<sequence>MLLTLNNNIVSRCAIGRKCEGVLEDGTDKNFGELSRELMRLLGAFCFRDIFPWLGWLDIVFGLVRRMKKVSRELDSFLDPIIDEHVSRSQRKQHDDDHREDFVDILLGVQKDNILDIKLTRENIKALILSIVKETLRLHAPGPLIPAESSTSTNLNGYHLPAKTRVLINVSAIQTDITSWEKPDDFIPERFLNNPIDFKGQDFEFIPFGAGRRGCPATFFGIVVVEYVVANLLYWFNWELPSQAIELDMSETSGVTVSKRTRLNLVPTFHFNLY</sequence>
<dbReference type="EMBL" id="JABWDY010036324">
    <property type="protein sequence ID" value="KAF5181300.1"/>
    <property type="molecule type" value="Genomic_DNA"/>
</dbReference>
<accession>A0A7J6VAQ5</accession>
<comment type="cofactor">
    <cofactor evidence="4">
        <name>heme</name>
        <dbReference type="ChEBI" id="CHEBI:30413"/>
    </cofactor>
</comment>
<dbReference type="Proteomes" id="UP000554482">
    <property type="component" value="Unassembled WGS sequence"/>
</dbReference>
<dbReference type="InterPro" id="IPR017972">
    <property type="entry name" value="Cyt_P450_CS"/>
</dbReference>
<keyword evidence="2 4" id="KW-0479">Metal-binding</keyword>
<keyword evidence="4 5" id="KW-0349">Heme</keyword>
<dbReference type="PRINTS" id="PR00465">
    <property type="entry name" value="EP450IV"/>
</dbReference>
<dbReference type="GO" id="GO:0005506">
    <property type="term" value="F:iron ion binding"/>
    <property type="evidence" value="ECO:0007669"/>
    <property type="project" value="InterPro"/>
</dbReference>
<keyword evidence="3 4" id="KW-0408">Iron</keyword>
<evidence type="ECO:0000256" key="1">
    <source>
        <dbReference type="ARBA" id="ARBA00010617"/>
    </source>
</evidence>
<evidence type="ECO:0000313" key="6">
    <source>
        <dbReference type="EMBL" id="KAF5181300.1"/>
    </source>
</evidence>
<dbReference type="InterPro" id="IPR036396">
    <property type="entry name" value="Cyt_P450_sf"/>
</dbReference>
<dbReference type="Pfam" id="PF00067">
    <property type="entry name" value="p450"/>
    <property type="match status" value="1"/>
</dbReference>
<dbReference type="PANTHER" id="PTHR47955">
    <property type="entry name" value="CYTOCHROME P450 FAMILY 71 PROTEIN"/>
    <property type="match status" value="1"/>
</dbReference>
<reference evidence="6 7" key="1">
    <citation type="submission" date="2020-06" db="EMBL/GenBank/DDBJ databases">
        <title>Transcriptomic and genomic resources for Thalictrum thalictroides and T. hernandezii: Facilitating candidate gene discovery in an emerging model plant lineage.</title>
        <authorList>
            <person name="Arias T."/>
            <person name="Riano-Pachon D.M."/>
            <person name="Di Stilio V.S."/>
        </authorList>
    </citation>
    <scope>NUCLEOTIDE SEQUENCE [LARGE SCALE GENOMIC DNA]</scope>
    <source>
        <strain evidence="7">cv. WT478/WT964</strain>
        <tissue evidence="6">Leaves</tissue>
    </source>
</reference>
<dbReference type="InterPro" id="IPR001128">
    <property type="entry name" value="Cyt_P450"/>
</dbReference>
<dbReference type="AlphaFoldDB" id="A0A7J6VAQ5"/>
<evidence type="ECO:0000256" key="4">
    <source>
        <dbReference type="PIRSR" id="PIRSR602403-1"/>
    </source>
</evidence>
<dbReference type="OrthoDB" id="1470350at2759"/>
<organism evidence="6 7">
    <name type="scientific">Thalictrum thalictroides</name>
    <name type="common">Rue-anemone</name>
    <name type="synonym">Anemone thalictroides</name>
    <dbReference type="NCBI Taxonomy" id="46969"/>
    <lineage>
        <taxon>Eukaryota</taxon>
        <taxon>Viridiplantae</taxon>
        <taxon>Streptophyta</taxon>
        <taxon>Embryophyta</taxon>
        <taxon>Tracheophyta</taxon>
        <taxon>Spermatophyta</taxon>
        <taxon>Magnoliopsida</taxon>
        <taxon>Ranunculales</taxon>
        <taxon>Ranunculaceae</taxon>
        <taxon>Thalictroideae</taxon>
        <taxon>Thalictrum</taxon>
    </lineage>
</organism>
<keyword evidence="7" id="KW-1185">Reference proteome</keyword>
<dbReference type="InterPro" id="IPR002403">
    <property type="entry name" value="Cyt_P450_E_grp-IV"/>
</dbReference>
<feature type="binding site" description="axial binding residue" evidence="4">
    <location>
        <position position="215"/>
    </location>
    <ligand>
        <name>heme</name>
        <dbReference type="ChEBI" id="CHEBI:30413"/>
    </ligand>
    <ligandPart>
        <name>Fe</name>
        <dbReference type="ChEBI" id="CHEBI:18248"/>
    </ligandPart>
</feature>